<keyword evidence="1" id="KW-0472">Membrane</keyword>
<comment type="caution">
    <text evidence="2">The sequence shown here is derived from an EMBL/GenBank/DDBJ whole genome shotgun (WGS) entry which is preliminary data.</text>
</comment>
<feature type="transmembrane region" description="Helical" evidence="1">
    <location>
        <begin position="12"/>
        <end position="31"/>
    </location>
</feature>
<sequence>MEQPDYLPQHSRLTAILLGIIGGAIDVYSHLQFGSLVATQTGNIILLISDVKDHSTESTLLRCLSILFFSVGFLVGVFVKDRAKTAFWRVYMLLPLLIMTAVLPLLPHFTYLWVILLAFGTGLLMLTFTGSKIEDHPYMILMTSGNYRKMLLAWYRVVSQKERDALMVRQAMNYSLTVLSFILGAMCVAFLNPLLHEKAIWSVTICLALVIWHYMSVTIRYGLQKTNL</sequence>
<accession>A0ABS2PP61</accession>
<protein>
    <submittedName>
        <fullName evidence="2">Uncharacterized membrane protein YoaK (UPF0700 family)</fullName>
    </submittedName>
</protein>
<evidence type="ECO:0000313" key="3">
    <source>
        <dbReference type="Proteomes" id="UP000809081"/>
    </source>
</evidence>
<feature type="transmembrane region" description="Helical" evidence="1">
    <location>
        <begin position="59"/>
        <end position="79"/>
    </location>
</feature>
<keyword evidence="1" id="KW-0812">Transmembrane</keyword>
<keyword evidence="1" id="KW-1133">Transmembrane helix</keyword>
<dbReference type="InterPro" id="IPR010699">
    <property type="entry name" value="DUF1275"/>
</dbReference>
<dbReference type="PANTHER" id="PTHR37314:SF4">
    <property type="entry name" value="UPF0700 TRANSMEMBRANE PROTEIN YOAK"/>
    <property type="match status" value="1"/>
</dbReference>
<proteinExistence type="predicted"/>
<dbReference type="EMBL" id="JAFBEI010000059">
    <property type="protein sequence ID" value="MBM7637082.1"/>
    <property type="molecule type" value="Genomic_DNA"/>
</dbReference>
<evidence type="ECO:0000256" key="1">
    <source>
        <dbReference type="SAM" id="Phobius"/>
    </source>
</evidence>
<name>A0ABS2PP61_9STRE</name>
<feature type="transmembrane region" description="Helical" evidence="1">
    <location>
        <begin position="171"/>
        <end position="193"/>
    </location>
</feature>
<reference evidence="2 3" key="1">
    <citation type="submission" date="2021-01" db="EMBL/GenBank/DDBJ databases">
        <title>Genomic Encyclopedia of Type Strains, Phase IV (KMG-IV): sequencing the most valuable type-strain genomes for metagenomic binning, comparative biology and taxonomic classification.</title>
        <authorList>
            <person name="Goeker M."/>
        </authorList>
    </citation>
    <scope>NUCLEOTIDE SEQUENCE [LARGE SCALE GENOMIC DNA]</scope>
    <source>
        <strain evidence="2 3">DSM 27513</strain>
    </source>
</reference>
<keyword evidence="3" id="KW-1185">Reference proteome</keyword>
<dbReference type="Proteomes" id="UP000809081">
    <property type="component" value="Unassembled WGS sequence"/>
</dbReference>
<feature type="transmembrane region" description="Helical" evidence="1">
    <location>
        <begin position="199"/>
        <end position="223"/>
    </location>
</feature>
<feature type="transmembrane region" description="Helical" evidence="1">
    <location>
        <begin position="86"/>
        <end position="105"/>
    </location>
</feature>
<gene>
    <name evidence="2" type="ORF">JOC31_001912</name>
</gene>
<dbReference type="PANTHER" id="PTHR37314">
    <property type="entry name" value="SLR0142 PROTEIN"/>
    <property type="match status" value="1"/>
</dbReference>
<organism evidence="2 3">
    <name type="scientific">Streptococcus saliviloxodontae</name>
    <dbReference type="NCBI Taxonomy" id="1349416"/>
    <lineage>
        <taxon>Bacteria</taxon>
        <taxon>Bacillati</taxon>
        <taxon>Bacillota</taxon>
        <taxon>Bacilli</taxon>
        <taxon>Lactobacillales</taxon>
        <taxon>Streptococcaceae</taxon>
        <taxon>Streptococcus</taxon>
    </lineage>
</organism>
<dbReference type="RefSeq" id="WP_205017932.1">
    <property type="nucleotide sequence ID" value="NZ_JAFBEI010000059.1"/>
</dbReference>
<dbReference type="Pfam" id="PF06912">
    <property type="entry name" value="DUF1275"/>
    <property type="match status" value="1"/>
</dbReference>
<evidence type="ECO:0000313" key="2">
    <source>
        <dbReference type="EMBL" id="MBM7637082.1"/>
    </source>
</evidence>
<feature type="transmembrane region" description="Helical" evidence="1">
    <location>
        <begin position="111"/>
        <end position="129"/>
    </location>
</feature>